<dbReference type="OrthoDB" id="6199417at2"/>
<dbReference type="Proteomes" id="UP000191418">
    <property type="component" value="Unassembled WGS sequence"/>
</dbReference>
<evidence type="ECO:0000313" key="3">
    <source>
        <dbReference type="Proteomes" id="UP000191418"/>
    </source>
</evidence>
<dbReference type="SUPFAM" id="SSF51120">
    <property type="entry name" value="beta-Roll"/>
    <property type="match status" value="1"/>
</dbReference>
<dbReference type="EMBL" id="MTSM01000019">
    <property type="protein sequence ID" value="OPX54771.1"/>
    <property type="molecule type" value="Genomic_DNA"/>
</dbReference>
<organism evidence="2 3">
    <name type="scientific">Oceanospirillum multiglobuliferum</name>
    <dbReference type="NCBI Taxonomy" id="64969"/>
    <lineage>
        <taxon>Bacteria</taxon>
        <taxon>Pseudomonadati</taxon>
        <taxon>Pseudomonadota</taxon>
        <taxon>Gammaproteobacteria</taxon>
        <taxon>Oceanospirillales</taxon>
        <taxon>Oceanospirillaceae</taxon>
        <taxon>Oceanospirillum</taxon>
    </lineage>
</organism>
<keyword evidence="1" id="KW-1133">Transmembrane helix</keyword>
<reference evidence="2 3" key="1">
    <citation type="submission" date="2017-01" db="EMBL/GenBank/DDBJ databases">
        <title>Genome Sequencing of a Marine Spirillum, Oceanospirillum multiglobuliferum ATCC 33336, from Japan.</title>
        <authorList>
            <person name="Carney J.G."/>
            <person name="Trachtenberg A.M."/>
            <person name="Rheaume B.A."/>
            <person name="Linnane J.D."/>
            <person name="Pitts N.L."/>
            <person name="Mykles D.L."/>
            <person name="Maclea K.S."/>
        </authorList>
    </citation>
    <scope>NUCLEOTIDE SEQUENCE [LARGE SCALE GENOMIC DNA]</scope>
    <source>
        <strain evidence="2 3">ATCC 33336</strain>
    </source>
</reference>
<protein>
    <recommendedName>
        <fullName evidence="4">Prepilin-type N-terminal cleavage/methylation domain-containing protein</fullName>
    </recommendedName>
</protein>
<proteinExistence type="predicted"/>
<accession>A0A1T4RMQ3</accession>
<dbReference type="RefSeq" id="WP_078746026.1">
    <property type="nucleotide sequence ID" value="NZ_FUXG01000018.1"/>
</dbReference>
<keyword evidence="1" id="KW-0812">Transmembrane</keyword>
<evidence type="ECO:0000256" key="1">
    <source>
        <dbReference type="SAM" id="Phobius"/>
    </source>
</evidence>
<dbReference type="Gene3D" id="2.160.20.160">
    <property type="match status" value="1"/>
</dbReference>
<comment type="caution">
    <text evidence="2">The sequence shown here is derived from an EMBL/GenBank/DDBJ whole genome shotgun (WGS) entry which is preliminary data.</text>
</comment>
<keyword evidence="3" id="KW-1185">Reference proteome</keyword>
<dbReference type="STRING" id="64969.SAMN02745127_02482"/>
<gene>
    <name evidence="2" type="ORF">BTE48_12770</name>
</gene>
<feature type="transmembrane region" description="Helical" evidence="1">
    <location>
        <begin position="12"/>
        <end position="32"/>
    </location>
</feature>
<dbReference type="AlphaFoldDB" id="A0A1T4RMQ3"/>
<name>A0A1T4RMQ3_9GAMM</name>
<sequence length="454" mass="48014">MIKHSQQSGMTLIEILVIVLVVSVGMITTAKFQADLLHTGSATKARTQALALAQQEIENLRINHDTAANGTEDDVAGVNAEYDRSWTVTGFAGVAGAQQYQSSITWTDSQNRTQNLQLSAVLYPDNMLSATDSERVTAGKCIFTPTNCQTTPEPEPDPTPPTTVVEVDIDNEQEISIGTPLTGLDIAKDNLKALGKKASYLTGRDYIDKLNGSASLNGTSGDDKLLVTGKANGSLSLNMGAGDDTVQINDSLTGSASINLGAGDDLLMVAEIKGAASVTGGSGIDTICFSNWSSLSGKAFAISGVEILLFNDGSHQFLNGYSTDASNLPYGCGSGGVADLVYRYPVSIALAFPTEESANRDGQAIVTNNTNNITLLEEGSLLVFYSGITYHLYLNTITAEPGTGDYLGKFVKNVHFTLESPTKILAKDQIQGCATWTGTDYSELEISIQDTACN</sequence>
<dbReference type="PRINTS" id="PR00313">
    <property type="entry name" value="CABNDNGRPT"/>
</dbReference>
<keyword evidence="1" id="KW-0472">Membrane</keyword>
<evidence type="ECO:0000313" key="2">
    <source>
        <dbReference type="EMBL" id="OPX54771.1"/>
    </source>
</evidence>
<dbReference type="InterPro" id="IPR011049">
    <property type="entry name" value="Serralysin-like_metalloprot_C"/>
</dbReference>
<evidence type="ECO:0008006" key="4">
    <source>
        <dbReference type="Google" id="ProtNLM"/>
    </source>
</evidence>